<keyword evidence="1 4" id="KW-0560">Oxidoreductase</keyword>
<dbReference type="InterPro" id="IPR050722">
    <property type="entry name" value="Pyruvate:ferred/Flavod_OxRd"/>
</dbReference>
<dbReference type="EMBL" id="FAXA01000271">
    <property type="protein sequence ID" value="CUV02566.1"/>
    <property type="molecule type" value="Genomic_DNA"/>
</dbReference>
<proteinExistence type="predicted"/>
<dbReference type="InterPro" id="IPR033412">
    <property type="entry name" value="PFOR_II"/>
</dbReference>
<evidence type="ECO:0000313" key="4">
    <source>
        <dbReference type="EMBL" id="CUV02566.1"/>
    </source>
</evidence>
<dbReference type="Gene3D" id="3.40.50.970">
    <property type="match status" value="1"/>
</dbReference>
<dbReference type="SUPFAM" id="SSF52518">
    <property type="entry name" value="Thiamin diphosphate-binding fold (THDP-binding)"/>
    <property type="match status" value="1"/>
</dbReference>
<dbReference type="FunFam" id="3.40.50.970:FF:000012">
    <property type="entry name" value="Pyruvate:ferredoxin (Flavodoxin) oxidoreductase"/>
    <property type="match status" value="1"/>
</dbReference>
<keyword evidence="4" id="KW-0670">Pyruvate</keyword>
<dbReference type="FunFam" id="3.40.50.920:FF:000010">
    <property type="entry name" value="Pyruvate ferredoxin oxidoreductase, alpha subunit"/>
    <property type="match status" value="1"/>
</dbReference>
<sequence>MATVQSKPYAESTEELISGSEAIGIACALADVDVITAYPIRPYDTVMQYVSRLKADGKFDFDFIVAESEHSQFEIVKHASAVGARTFTGSSGVGWFYAFEAITVTAGLRMPVVAMVGNRALDDPGAFGVEHNDAMAVRDLGWHLYWVATAQEALDMALIAWKVAEDPRVLLPFALSCDGSFLTHSQAIVQVPSQEQVDKFLPSYQRGTLQLHPDNPITVAPQVNEDWLMEIRKQTDEAMRRTSGVIKEAYDEFREIFGRGDPSPFIEEYMCDDAEIILVGMGTLAMPTRVAVRRMREAGKKVGFLRIKFFRPFPAAEIQEALGKAKGVAVIDRDYSYGSPSFGGVLFHELRSTLYNLDDRPMMLNFIAGLGGREVMVHDIDQMVETTQKAVDTGKIEQETTWVAVRE</sequence>
<evidence type="ECO:0000259" key="3">
    <source>
        <dbReference type="Pfam" id="PF17147"/>
    </source>
</evidence>
<dbReference type="InterPro" id="IPR009014">
    <property type="entry name" value="Transketo_C/PFOR_II"/>
</dbReference>
<gene>
    <name evidence="4" type="ORF">MGWOODY_Clf335</name>
</gene>
<dbReference type="Gene3D" id="3.40.50.920">
    <property type="match status" value="1"/>
</dbReference>
<dbReference type="GO" id="GO:0019164">
    <property type="term" value="F:pyruvate synthase activity"/>
    <property type="evidence" value="ECO:0007669"/>
    <property type="project" value="UniProtKB-EC"/>
</dbReference>
<evidence type="ECO:0000256" key="1">
    <source>
        <dbReference type="ARBA" id="ARBA00023002"/>
    </source>
</evidence>
<feature type="domain" description="Pyruvate:ferredoxin oxidoreductase core" evidence="3">
    <location>
        <begin position="274"/>
        <end position="380"/>
    </location>
</feature>
<protein>
    <submittedName>
        <fullName evidence="4">Pyruvate:ferredoxin oxidoreductase, alpha subunit</fullName>
        <ecNumber evidence="4">1.2.7.1</ecNumber>
    </submittedName>
</protein>
<feature type="domain" description="Pyruvate flavodoxin/ferredoxin oxidoreductase pyrimidine binding" evidence="2">
    <location>
        <begin position="26"/>
        <end position="249"/>
    </location>
</feature>
<dbReference type="GO" id="GO:0006979">
    <property type="term" value="P:response to oxidative stress"/>
    <property type="evidence" value="ECO:0007669"/>
    <property type="project" value="TreeGrafter"/>
</dbReference>
<dbReference type="InterPro" id="IPR029061">
    <property type="entry name" value="THDP-binding"/>
</dbReference>
<dbReference type="PANTHER" id="PTHR32154:SF30">
    <property type="entry name" value="2-OXOACID OXIDOREDUCTASE (FERREDOXIN)"/>
    <property type="match status" value="1"/>
</dbReference>
<dbReference type="AlphaFoldDB" id="A0A160V960"/>
<organism evidence="4">
    <name type="scientific">hydrothermal vent metagenome</name>
    <dbReference type="NCBI Taxonomy" id="652676"/>
    <lineage>
        <taxon>unclassified sequences</taxon>
        <taxon>metagenomes</taxon>
        <taxon>ecological metagenomes</taxon>
    </lineage>
</organism>
<dbReference type="Pfam" id="PF17147">
    <property type="entry name" value="PFOR_II"/>
    <property type="match status" value="1"/>
</dbReference>
<reference evidence="4" key="1">
    <citation type="submission" date="2015-10" db="EMBL/GenBank/DDBJ databases">
        <authorList>
            <person name="Gilbert D.G."/>
        </authorList>
    </citation>
    <scope>NUCLEOTIDE SEQUENCE</scope>
</reference>
<dbReference type="Pfam" id="PF01855">
    <property type="entry name" value="POR_N"/>
    <property type="match status" value="1"/>
</dbReference>
<dbReference type="PANTHER" id="PTHR32154">
    <property type="entry name" value="PYRUVATE-FLAVODOXIN OXIDOREDUCTASE-RELATED"/>
    <property type="match status" value="1"/>
</dbReference>
<evidence type="ECO:0000259" key="2">
    <source>
        <dbReference type="Pfam" id="PF01855"/>
    </source>
</evidence>
<dbReference type="SUPFAM" id="SSF52922">
    <property type="entry name" value="TK C-terminal domain-like"/>
    <property type="match status" value="1"/>
</dbReference>
<name>A0A160V960_9ZZZZ</name>
<dbReference type="CDD" id="cd07034">
    <property type="entry name" value="TPP_PYR_PFOR_IOR-alpha_like"/>
    <property type="match status" value="1"/>
</dbReference>
<accession>A0A160V960</accession>
<dbReference type="EC" id="1.2.7.1" evidence="4"/>
<dbReference type="InterPro" id="IPR002880">
    <property type="entry name" value="Pyrv_Fd/Flavodoxin_OxRdtase_N"/>
</dbReference>